<dbReference type="AlphaFoldDB" id="A0A1L8EJG1"/>
<dbReference type="EMBL" id="GFDG01000046">
    <property type="protein sequence ID" value="JAV18753.1"/>
    <property type="molecule type" value="Transcribed_RNA"/>
</dbReference>
<organism evidence="2">
    <name type="scientific">Haematobia irritans</name>
    <name type="common">Horn fly</name>
    <name type="synonym">Conops irritans</name>
    <dbReference type="NCBI Taxonomy" id="7368"/>
    <lineage>
        <taxon>Eukaryota</taxon>
        <taxon>Metazoa</taxon>
        <taxon>Ecdysozoa</taxon>
        <taxon>Arthropoda</taxon>
        <taxon>Hexapoda</taxon>
        <taxon>Insecta</taxon>
        <taxon>Pterygota</taxon>
        <taxon>Neoptera</taxon>
        <taxon>Endopterygota</taxon>
        <taxon>Diptera</taxon>
        <taxon>Brachycera</taxon>
        <taxon>Muscomorpha</taxon>
        <taxon>Muscoidea</taxon>
        <taxon>Muscidae</taxon>
        <taxon>Haematobia</taxon>
    </lineage>
</organism>
<sequence length="77" mass="8421">MISQLFVFGLNTTNPYFVFNKFFVIPTMPPPPQHGHGGGGHGHGPPPHHHGHHGPPPHHHGHHGPPPRRVVCCCTLM</sequence>
<feature type="compositionally biased region" description="Basic residues" evidence="1">
    <location>
        <begin position="46"/>
        <end position="65"/>
    </location>
</feature>
<evidence type="ECO:0000313" key="2">
    <source>
        <dbReference type="EMBL" id="JAV18753.1"/>
    </source>
</evidence>
<proteinExistence type="predicted"/>
<protein>
    <submittedName>
        <fullName evidence="2">Uncharacterized protein</fullName>
    </submittedName>
</protein>
<evidence type="ECO:0000256" key="1">
    <source>
        <dbReference type="SAM" id="MobiDB-lite"/>
    </source>
</evidence>
<accession>A0A1L8EJG1</accession>
<reference evidence="2" key="1">
    <citation type="submission" date="2017-01" db="EMBL/GenBank/DDBJ databases">
        <title>An insight into the sialome and mialome of the horn fly, Haematobia irritans.</title>
        <authorList>
            <person name="Breijo M."/>
            <person name="Boiani M."/>
            <person name="Ures X."/>
            <person name="Rocha S."/>
            <person name="Sequeira M."/>
            <person name="Ribeiro J.M."/>
        </authorList>
    </citation>
    <scope>NUCLEOTIDE SEQUENCE</scope>
</reference>
<name>A0A1L8EJG1_HAEIR</name>
<feature type="region of interest" description="Disordered" evidence="1">
    <location>
        <begin position="29"/>
        <end position="65"/>
    </location>
</feature>